<name>A0ABU7QD58_9ACTN</name>
<dbReference type="Gene3D" id="1.10.10.60">
    <property type="entry name" value="Homeodomain-like"/>
    <property type="match status" value="1"/>
</dbReference>
<dbReference type="Proteomes" id="UP001354709">
    <property type="component" value="Unassembled WGS sequence"/>
</dbReference>
<evidence type="ECO:0000313" key="5">
    <source>
        <dbReference type="Proteomes" id="UP001354709"/>
    </source>
</evidence>
<feature type="DNA-binding region" description="H-T-H motif" evidence="2">
    <location>
        <begin position="38"/>
        <end position="57"/>
    </location>
</feature>
<reference evidence="4 5" key="1">
    <citation type="submission" date="2023-11" db="EMBL/GenBank/DDBJ databases">
        <title>30 novel species of actinomycetes from the DSMZ collection.</title>
        <authorList>
            <person name="Nouioui I."/>
        </authorList>
    </citation>
    <scope>NUCLEOTIDE SEQUENCE [LARGE SCALE GENOMIC DNA]</scope>
    <source>
        <strain evidence="4 5">DSM 41524</strain>
    </source>
</reference>
<comment type="caution">
    <text evidence="4">The sequence shown here is derived from an EMBL/GenBank/DDBJ whole genome shotgun (WGS) entry which is preliminary data.</text>
</comment>
<keyword evidence="1 2" id="KW-0238">DNA-binding</keyword>
<dbReference type="RefSeq" id="WP_330816206.1">
    <property type="nucleotide sequence ID" value="NZ_JAZBJO010000058.1"/>
</dbReference>
<proteinExistence type="predicted"/>
<dbReference type="Pfam" id="PF00440">
    <property type="entry name" value="TetR_N"/>
    <property type="match status" value="1"/>
</dbReference>
<organism evidence="4 5">
    <name type="scientific">Streptomyces asiaticus subsp. ignotus</name>
    <dbReference type="NCBI Taxonomy" id="3098222"/>
    <lineage>
        <taxon>Bacteria</taxon>
        <taxon>Bacillati</taxon>
        <taxon>Actinomycetota</taxon>
        <taxon>Actinomycetes</taxon>
        <taxon>Kitasatosporales</taxon>
        <taxon>Streptomycetaceae</taxon>
        <taxon>Streptomyces</taxon>
        <taxon>Streptomyces violaceusniger group</taxon>
    </lineage>
</organism>
<sequence length="210" mass="23190">MRKWDSGNPKAGLMERKRNAIIGAALTDFLQDGYAGSSVNKIAAEAGVSIKTLYRHFESKDDLFVAVIQTACTTTAESEDPQWFTLPPPEGLTQAGAEHLSFILEPDQLALYRVVTRDAQRFPQLGQRYQEKVVGERLNQVVRYIDLWPGTLRTKISDTRRAACTFSALLHGDLLETALHTGCVPNPADLREHAGFAATSLLTLLDAHLI</sequence>
<evidence type="ECO:0000313" key="4">
    <source>
        <dbReference type="EMBL" id="MEE4598898.1"/>
    </source>
</evidence>
<dbReference type="EMBL" id="JAZBJO010000058">
    <property type="protein sequence ID" value="MEE4598898.1"/>
    <property type="molecule type" value="Genomic_DNA"/>
</dbReference>
<dbReference type="Pfam" id="PF14246">
    <property type="entry name" value="TetR_C_7"/>
    <property type="match status" value="1"/>
</dbReference>
<gene>
    <name evidence="4" type="ORF">V2J94_44950</name>
</gene>
<dbReference type="PROSITE" id="PS50977">
    <property type="entry name" value="HTH_TETR_2"/>
    <property type="match status" value="1"/>
</dbReference>
<feature type="domain" description="HTH tetR-type" evidence="3">
    <location>
        <begin position="15"/>
        <end position="75"/>
    </location>
</feature>
<keyword evidence="5" id="KW-1185">Reference proteome</keyword>
<dbReference type="PANTHER" id="PTHR30055:SF146">
    <property type="entry name" value="HTH-TYPE TRANSCRIPTIONAL DUAL REGULATOR CECR"/>
    <property type="match status" value="1"/>
</dbReference>
<dbReference type="PRINTS" id="PR00455">
    <property type="entry name" value="HTHTETR"/>
</dbReference>
<evidence type="ECO:0000256" key="2">
    <source>
        <dbReference type="PROSITE-ProRule" id="PRU00335"/>
    </source>
</evidence>
<protein>
    <submittedName>
        <fullName evidence="4">TetR/AcrR family transcriptional regulator</fullName>
    </submittedName>
</protein>
<evidence type="ECO:0000256" key="1">
    <source>
        <dbReference type="ARBA" id="ARBA00023125"/>
    </source>
</evidence>
<evidence type="ECO:0000259" key="3">
    <source>
        <dbReference type="PROSITE" id="PS50977"/>
    </source>
</evidence>
<dbReference type="InterPro" id="IPR039536">
    <property type="entry name" value="TetR_C_Proteobacteria"/>
</dbReference>
<dbReference type="InterPro" id="IPR001647">
    <property type="entry name" value="HTH_TetR"/>
</dbReference>
<dbReference type="InterPro" id="IPR009057">
    <property type="entry name" value="Homeodomain-like_sf"/>
</dbReference>
<dbReference type="PANTHER" id="PTHR30055">
    <property type="entry name" value="HTH-TYPE TRANSCRIPTIONAL REGULATOR RUTR"/>
    <property type="match status" value="1"/>
</dbReference>
<dbReference type="SUPFAM" id="SSF46689">
    <property type="entry name" value="Homeodomain-like"/>
    <property type="match status" value="1"/>
</dbReference>
<accession>A0ABU7QD58</accession>
<dbReference type="InterPro" id="IPR050109">
    <property type="entry name" value="HTH-type_TetR-like_transc_reg"/>
</dbReference>
<dbReference type="Gene3D" id="1.10.357.10">
    <property type="entry name" value="Tetracycline Repressor, domain 2"/>
    <property type="match status" value="1"/>
</dbReference>